<dbReference type="Pfam" id="PF13510">
    <property type="entry name" value="Fer2_4"/>
    <property type="match status" value="1"/>
</dbReference>
<evidence type="ECO:0000313" key="2">
    <source>
        <dbReference type="EMBL" id="QTD45694.1"/>
    </source>
</evidence>
<dbReference type="Gene3D" id="3.10.20.440">
    <property type="entry name" value="2Fe-2S iron-sulphur cluster binding domain, sarcosine oxidase, alpha subunit, N-terminal domain"/>
    <property type="match status" value="1"/>
</dbReference>
<accession>A0A975H3C7</accession>
<dbReference type="RefSeq" id="WP_208009442.1">
    <property type="nucleotide sequence ID" value="NZ_CP071796.1"/>
</dbReference>
<dbReference type="KEGG" id="otd:J1M35_01860"/>
<keyword evidence="3" id="KW-1185">Reference proteome</keyword>
<keyword evidence="1" id="KW-0560">Oxidoreductase</keyword>
<organism evidence="2 3">
    <name type="scientific">Ottowia testudinis</name>
    <dbReference type="NCBI Taxonomy" id="2816950"/>
    <lineage>
        <taxon>Bacteria</taxon>
        <taxon>Pseudomonadati</taxon>
        <taxon>Pseudomonadota</taxon>
        <taxon>Betaproteobacteria</taxon>
        <taxon>Burkholderiales</taxon>
        <taxon>Comamonadaceae</taxon>
        <taxon>Ottowia</taxon>
    </lineage>
</organism>
<dbReference type="AlphaFoldDB" id="A0A975H3C7"/>
<sequence length="110" mass="11591">MVSHLPVHPAHSGLLRRVPGPARAQLRMHIDGVPCWALAGDTLATAVLTQRARLNVNAPGAEPRAGFCLMGACQDCWVWLADGRRVQACMTAAEEGMQVLTAPPPMGGVG</sequence>
<evidence type="ECO:0000313" key="3">
    <source>
        <dbReference type="Proteomes" id="UP000663903"/>
    </source>
</evidence>
<proteinExistence type="predicted"/>
<dbReference type="GO" id="GO:0051536">
    <property type="term" value="F:iron-sulfur cluster binding"/>
    <property type="evidence" value="ECO:0007669"/>
    <property type="project" value="InterPro"/>
</dbReference>
<reference evidence="2" key="1">
    <citation type="submission" date="2021-03" db="EMBL/GenBank/DDBJ databases">
        <title>Ottowia sp. 27C isolated from the cloaca of a Giant Asian pond turtle (Heosemys grandis).</title>
        <authorList>
            <person name="Spergser J."/>
            <person name="Busse H.-J."/>
        </authorList>
    </citation>
    <scope>NUCLEOTIDE SEQUENCE</scope>
    <source>
        <strain evidence="2">27C</strain>
    </source>
</reference>
<name>A0A975H3C7_9BURK</name>
<dbReference type="InterPro" id="IPR042204">
    <property type="entry name" value="2Fe-2S-bd_N"/>
</dbReference>
<dbReference type="Proteomes" id="UP000663903">
    <property type="component" value="Chromosome"/>
</dbReference>
<protein>
    <submittedName>
        <fullName evidence="2">(2Fe-2S)-binding protein</fullName>
    </submittedName>
</protein>
<dbReference type="GO" id="GO:0016491">
    <property type="term" value="F:oxidoreductase activity"/>
    <property type="evidence" value="ECO:0007669"/>
    <property type="project" value="UniProtKB-KW"/>
</dbReference>
<dbReference type="SUPFAM" id="SSF54292">
    <property type="entry name" value="2Fe-2S ferredoxin-like"/>
    <property type="match status" value="1"/>
</dbReference>
<dbReference type="InterPro" id="IPR036010">
    <property type="entry name" value="2Fe-2S_ferredoxin-like_sf"/>
</dbReference>
<evidence type="ECO:0000256" key="1">
    <source>
        <dbReference type="ARBA" id="ARBA00023002"/>
    </source>
</evidence>
<dbReference type="EMBL" id="CP071796">
    <property type="protein sequence ID" value="QTD45694.1"/>
    <property type="molecule type" value="Genomic_DNA"/>
</dbReference>
<gene>
    <name evidence="2" type="ORF">J1M35_01860</name>
</gene>